<dbReference type="EMBL" id="BTRK01000006">
    <property type="protein sequence ID" value="GMR61216.1"/>
    <property type="molecule type" value="Genomic_DNA"/>
</dbReference>
<proteinExistence type="predicted"/>
<sequence length="78" mass="8653">MLPTSALGWFTFIVKHIGPLMVLVVICLCVYSLHRVPDLRSTPLFSIVRVLMLLDISYIIIGKAHNIPCEIAGQALYG</sequence>
<name>A0AAN5IFM3_9BILA</name>
<feature type="non-terminal residue" evidence="2">
    <location>
        <position position="78"/>
    </location>
</feature>
<gene>
    <name evidence="2" type="ORF">PMAYCL1PPCAC_31411</name>
</gene>
<protein>
    <submittedName>
        <fullName evidence="2">Uncharacterized protein</fullName>
    </submittedName>
</protein>
<feature type="transmembrane region" description="Helical" evidence="1">
    <location>
        <begin position="43"/>
        <end position="61"/>
    </location>
</feature>
<evidence type="ECO:0000313" key="2">
    <source>
        <dbReference type="EMBL" id="GMR61216.1"/>
    </source>
</evidence>
<dbReference type="AlphaFoldDB" id="A0AAN5IFM3"/>
<keyword evidence="1" id="KW-1133">Transmembrane helix</keyword>
<organism evidence="2 3">
    <name type="scientific">Pristionchus mayeri</name>
    <dbReference type="NCBI Taxonomy" id="1317129"/>
    <lineage>
        <taxon>Eukaryota</taxon>
        <taxon>Metazoa</taxon>
        <taxon>Ecdysozoa</taxon>
        <taxon>Nematoda</taxon>
        <taxon>Chromadorea</taxon>
        <taxon>Rhabditida</taxon>
        <taxon>Rhabditina</taxon>
        <taxon>Diplogasteromorpha</taxon>
        <taxon>Diplogasteroidea</taxon>
        <taxon>Neodiplogasteridae</taxon>
        <taxon>Pristionchus</taxon>
    </lineage>
</organism>
<keyword evidence="1" id="KW-0812">Transmembrane</keyword>
<keyword evidence="1" id="KW-0472">Membrane</keyword>
<comment type="caution">
    <text evidence="2">The sequence shown here is derived from an EMBL/GenBank/DDBJ whole genome shotgun (WGS) entry which is preliminary data.</text>
</comment>
<evidence type="ECO:0000313" key="3">
    <source>
        <dbReference type="Proteomes" id="UP001328107"/>
    </source>
</evidence>
<accession>A0AAN5IFM3</accession>
<dbReference type="Proteomes" id="UP001328107">
    <property type="component" value="Unassembled WGS sequence"/>
</dbReference>
<keyword evidence="3" id="KW-1185">Reference proteome</keyword>
<evidence type="ECO:0000256" key="1">
    <source>
        <dbReference type="SAM" id="Phobius"/>
    </source>
</evidence>
<feature type="transmembrane region" description="Helical" evidence="1">
    <location>
        <begin position="6"/>
        <end position="31"/>
    </location>
</feature>
<reference evidence="3" key="1">
    <citation type="submission" date="2022-10" db="EMBL/GenBank/DDBJ databases">
        <title>Genome assembly of Pristionchus species.</title>
        <authorList>
            <person name="Yoshida K."/>
            <person name="Sommer R.J."/>
        </authorList>
    </citation>
    <scope>NUCLEOTIDE SEQUENCE [LARGE SCALE GENOMIC DNA]</scope>
    <source>
        <strain evidence="3">RS5460</strain>
    </source>
</reference>